<evidence type="ECO:0000256" key="6">
    <source>
        <dbReference type="ARBA" id="ARBA00022792"/>
    </source>
</evidence>
<keyword evidence="9 10" id="KW-0472">Membrane</keyword>
<reference evidence="12" key="1">
    <citation type="submission" date="2009-08" db="EMBL/GenBank/DDBJ databases">
        <title>Annotation of Salpingoeca rosetta.</title>
        <authorList>
            <consortium name="The Broad Institute Genome Sequencing Platform"/>
            <person name="Russ C."/>
            <person name="Cuomo C."/>
            <person name="Burger G."/>
            <person name="Gray M.W."/>
            <person name="Holland P.W.H."/>
            <person name="King N."/>
            <person name="Lang F.B.F."/>
            <person name="Roger A.J."/>
            <person name="Ruiz-Trillo I."/>
            <person name="Young S.K."/>
            <person name="Zeng Q."/>
            <person name="Gargeya S."/>
            <person name="Alvarado L."/>
            <person name="Berlin A."/>
            <person name="Chapman S.B."/>
            <person name="Chen Z."/>
            <person name="Freedman E."/>
            <person name="Gellesch M."/>
            <person name="Goldberg J."/>
            <person name="Griggs A."/>
            <person name="Gujja S."/>
            <person name="Heilman E."/>
            <person name="Heiman D."/>
            <person name="Howarth C."/>
            <person name="Mehta T."/>
            <person name="Neiman D."/>
            <person name="Pearson M."/>
            <person name="Roberts A."/>
            <person name="Saif S."/>
            <person name="Shea T."/>
            <person name="Shenoy N."/>
            <person name="Sisk P."/>
            <person name="Stolte C."/>
            <person name="Sykes S."/>
            <person name="White J."/>
            <person name="Yandava C."/>
            <person name="Haas B."/>
            <person name="Nusbaum C."/>
            <person name="Birren B."/>
        </authorList>
    </citation>
    <scope>NUCLEOTIDE SEQUENCE [LARGE SCALE GENOMIC DNA]</scope>
    <source>
        <strain evidence="12">ATCC 50818</strain>
    </source>
</reference>
<keyword evidence="3 11" id="KW-0813">Transport</keyword>
<feature type="repeat" description="Solcar" evidence="10">
    <location>
        <begin position="5"/>
        <end position="88"/>
    </location>
</feature>
<keyword evidence="7" id="KW-1133">Transmembrane helix</keyword>
<dbReference type="OrthoDB" id="434783at2759"/>
<proteinExistence type="inferred from homology"/>
<evidence type="ECO:0000256" key="10">
    <source>
        <dbReference type="PROSITE-ProRule" id="PRU00282"/>
    </source>
</evidence>
<dbReference type="eggNOG" id="KOG0754">
    <property type="taxonomic scope" value="Eukaryota"/>
</dbReference>
<dbReference type="GeneID" id="16073064"/>
<keyword evidence="13" id="KW-1185">Reference proteome</keyword>
<keyword evidence="6" id="KW-0999">Mitochondrion inner membrane</keyword>
<evidence type="ECO:0000256" key="8">
    <source>
        <dbReference type="ARBA" id="ARBA00023128"/>
    </source>
</evidence>
<keyword evidence="5" id="KW-0677">Repeat</keyword>
<dbReference type="InterPro" id="IPR018108">
    <property type="entry name" value="MCP_transmembrane"/>
</dbReference>
<comment type="similarity">
    <text evidence="2 11">Belongs to the mitochondrial carrier (TC 2.A.29) family.</text>
</comment>
<dbReference type="Proteomes" id="UP000007799">
    <property type="component" value="Unassembled WGS sequence"/>
</dbReference>
<dbReference type="GO" id="GO:0005313">
    <property type="term" value="F:L-glutamate transmembrane transporter activity"/>
    <property type="evidence" value="ECO:0007669"/>
    <property type="project" value="TreeGrafter"/>
</dbReference>
<sequence>MASDLPFYKTVIAGGLAGAIEISVMYPTDVAKTRAQLSTTRTTMLRTFGEILRSEGPLGLYRGVLSPIMAEAPKRATKFAANEEFKHLLSSADGSLPSYRACTLDMRVHVCVCAFVRLCSVCICAFVCNTWDCVRQMVAKEGVLSVYNGIFAHICRNSAWNGTYFAAIGTVRNWFPSKPDDSHAKVLSKKFLSGLVGGMIGVVFATPFDVVKSRLQNQLPGQERIYTGVFSSLKRILATEGLSALYKGFFPRLVRLGPGGGIMIVAFDFFSNLLRPL</sequence>
<dbReference type="GO" id="GO:0005743">
    <property type="term" value="C:mitochondrial inner membrane"/>
    <property type="evidence" value="ECO:0007669"/>
    <property type="project" value="UniProtKB-SubCell"/>
</dbReference>
<name>F2UE02_SALR5</name>
<accession>F2UE02</accession>
<evidence type="ECO:0000256" key="1">
    <source>
        <dbReference type="ARBA" id="ARBA00004448"/>
    </source>
</evidence>
<dbReference type="FunCoup" id="F2UE02">
    <property type="interactions" value="238"/>
</dbReference>
<organism evidence="13">
    <name type="scientific">Salpingoeca rosetta (strain ATCC 50818 / BSB-021)</name>
    <dbReference type="NCBI Taxonomy" id="946362"/>
    <lineage>
        <taxon>Eukaryota</taxon>
        <taxon>Choanoflagellata</taxon>
        <taxon>Craspedida</taxon>
        <taxon>Salpingoecidae</taxon>
        <taxon>Salpingoeca</taxon>
    </lineage>
</organism>
<dbReference type="SUPFAM" id="SSF103506">
    <property type="entry name" value="Mitochondrial carrier"/>
    <property type="match status" value="1"/>
</dbReference>
<dbReference type="AlphaFoldDB" id="F2UE02"/>
<keyword evidence="8" id="KW-0496">Mitochondrion</keyword>
<dbReference type="GO" id="GO:0043490">
    <property type="term" value="P:malate-aspartate shuttle"/>
    <property type="evidence" value="ECO:0007669"/>
    <property type="project" value="TreeGrafter"/>
</dbReference>
<dbReference type="PANTHER" id="PTHR45678">
    <property type="entry name" value="MITOCHONDRIAL 2-OXODICARBOXYLATE CARRIER 1-RELATED"/>
    <property type="match status" value="1"/>
</dbReference>
<evidence type="ECO:0000313" key="12">
    <source>
        <dbReference type="EMBL" id="EGD74852.1"/>
    </source>
</evidence>
<evidence type="ECO:0000313" key="13">
    <source>
        <dbReference type="Proteomes" id="UP000007799"/>
    </source>
</evidence>
<dbReference type="InParanoid" id="F2UE02"/>
<dbReference type="PROSITE" id="PS50920">
    <property type="entry name" value="SOLCAR"/>
    <property type="match status" value="2"/>
</dbReference>
<feature type="repeat" description="Solcar" evidence="10">
    <location>
        <begin position="185"/>
        <end position="273"/>
    </location>
</feature>
<evidence type="ECO:0000256" key="4">
    <source>
        <dbReference type="ARBA" id="ARBA00022692"/>
    </source>
</evidence>
<dbReference type="KEGG" id="sre:PTSG_07082"/>
<dbReference type="Gene3D" id="1.50.40.10">
    <property type="entry name" value="Mitochondrial carrier domain"/>
    <property type="match status" value="2"/>
</dbReference>
<evidence type="ECO:0000256" key="7">
    <source>
        <dbReference type="ARBA" id="ARBA00022989"/>
    </source>
</evidence>
<dbReference type="InterPro" id="IPR051028">
    <property type="entry name" value="Mito_Solute_Carrier"/>
</dbReference>
<gene>
    <name evidence="12" type="ORF">PTSG_07082</name>
</gene>
<dbReference type="PRINTS" id="PR00926">
    <property type="entry name" value="MITOCARRIER"/>
</dbReference>
<evidence type="ECO:0000256" key="9">
    <source>
        <dbReference type="ARBA" id="ARBA00023136"/>
    </source>
</evidence>
<dbReference type="RefSeq" id="XP_004992497.1">
    <property type="nucleotide sequence ID" value="XM_004992440.1"/>
</dbReference>
<dbReference type="InterPro" id="IPR002067">
    <property type="entry name" value="MCP"/>
</dbReference>
<evidence type="ECO:0000256" key="3">
    <source>
        <dbReference type="ARBA" id="ARBA00022448"/>
    </source>
</evidence>
<keyword evidence="4 10" id="KW-0812">Transmembrane</keyword>
<dbReference type="InterPro" id="IPR023395">
    <property type="entry name" value="MCP_dom_sf"/>
</dbReference>
<dbReference type="Pfam" id="PF00153">
    <property type="entry name" value="Mito_carr"/>
    <property type="match status" value="3"/>
</dbReference>
<evidence type="ECO:0000256" key="5">
    <source>
        <dbReference type="ARBA" id="ARBA00022737"/>
    </source>
</evidence>
<protein>
    <submittedName>
        <fullName evidence="12">Inner membrane transporter</fullName>
    </submittedName>
</protein>
<dbReference type="EMBL" id="GL832970">
    <property type="protein sequence ID" value="EGD74852.1"/>
    <property type="molecule type" value="Genomic_DNA"/>
</dbReference>
<dbReference type="PANTHER" id="PTHR45678:SF1">
    <property type="entry name" value="MITOCHONDRIAL 2-OXODICARBOXYLATE CARRIER 1-RELATED"/>
    <property type="match status" value="1"/>
</dbReference>
<dbReference type="GO" id="GO:0015183">
    <property type="term" value="F:L-aspartate transmembrane transporter activity"/>
    <property type="evidence" value="ECO:0007669"/>
    <property type="project" value="TreeGrafter"/>
</dbReference>
<comment type="subcellular location">
    <subcellularLocation>
        <location evidence="1">Mitochondrion inner membrane</location>
        <topology evidence="1">Multi-pass membrane protein</topology>
    </subcellularLocation>
</comment>
<evidence type="ECO:0000256" key="11">
    <source>
        <dbReference type="RuleBase" id="RU000488"/>
    </source>
</evidence>
<evidence type="ECO:0000256" key="2">
    <source>
        <dbReference type="ARBA" id="ARBA00006375"/>
    </source>
</evidence>
<dbReference type="OMA" id="LPFQYQF"/>